<evidence type="ECO:0000256" key="2">
    <source>
        <dbReference type="ARBA" id="ARBA00022475"/>
    </source>
</evidence>
<dbReference type="PANTHER" id="PTHR34390:SF1">
    <property type="entry name" value="SUCCINATE TRANSPORTER SUBUNIT YJJB-RELATED"/>
    <property type="match status" value="1"/>
</dbReference>
<keyword evidence="5 8" id="KW-1133">Transmembrane helix</keyword>
<keyword evidence="4 8" id="KW-0812">Transmembrane</keyword>
<comment type="similarity">
    <text evidence="7">Belongs to the ThrE exporter (TC 2.A.79) family.</text>
</comment>
<keyword evidence="3" id="KW-0997">Cell inner membrane</keyword>
<reference evidence="10 11" key="1">
    <citation type="submission" date="2018-12" db="EMBL/GenBank/DDBJ databases">
        <authorList>
            <consortium name="Pathogen Informatics"/>
        </authorList>
    </citation>
    <scope>NUCLEOTIDE SEQUENCE [LARGE SCALE GENOMIC DNA]</scope>
    <source>
        <strain evidence="10 11">NCTC8284</strain>
    </source>
</reference>
<name>A0A448MMC0_9PAST</name>
<dbReference type="STRING" id="758.GCA_000730685_00267"/>
<dbReference type="KEGG" id="rpne:NCTC8284_01463"/>
<keyword evidence="6 8" id="KW-0472">Membrane</keyword>
<protein>
    <submittedName>
        <fullName evidence="10">Putative transmembrane protein</fullName>
    </submittedName>
</protein>
<dbReference type="AlphaFoldDB" id="A0A448MMC0"/>
<feature type="transmembrane region" description="Helical" evidence="8">
    <location>
        <begin position="90"/>
        <end position="107"/>
    </location>
</feature>
<dbReference type="Proteomes" id="UP000278733">
    <property type="component" value="Chromosome"/>
</dbReference>
<evidence type="ECO:0000259" key="9">
    <source>
        <dbReference type="Pfam" id="PF12821"/>
    </source>
</evidence>
<evidence type="ECO:0000313" key="11">
    <source>
        <dbReference type="Proteomes" id="UP000278733"/>
    </source>
</evidence>
<dbReference type="InterPro" id="IPR024528">
    <property type="entry name" value="ThrE_2"/>
</dbReference>
<evidence type="ECO:0000313" key="10">
    <source>
        <dbReference type="EMBL" id="VEH66301.1"/>
    </source>
</evidence>
<dbReference type="GO" id="GO:0015744">
    <property type="term" value="P:succinate transport"/>
    <property type="evidence" value="ECO:0007669"/>
    <property type="project" value="TreeGrafter"/>
</dbReference>
<evidence type="ECO:0000256" key="4">
    <source>
        <dbReference type="ARBA" id="ARBA00022692"/>
    </source>
</evidence>
<proteinExistence type="inferred from homology"/>
<dbReference type="InterPro" id="IPR050539">
    <property type="entry name" value="ThrE_Dicarb/AminoAcid_Exp"/>
</dbReference>
<evidence type="ECO:0000256" key="1">
    <source>
        <dbReference type="ARBA" id="ARBA00004651"/>
    </source>
</evidence>
<dbReference type="EMBL" id="LR134405">
    <property type="protein sequence ID" value="VEH66301.1"/>
    <property type="molecule type" value="Genomic_DNA"/>
</dbReference>
<evidence type="ECO:0000256" key="7">
    <source>
        <dbReference type="ARBA" id="ARBA00034125"/>
    </source>
</evidence>
<accession>A0A448MMC0</accession>
<evidence type="ECO:0000256" key="3">
    <source>
        <dbReference type="ARBA" id="ARBA00022519"/>
    </source>
</evidence>
<evidence type="ECO:0000256" key="8">
    <source>
        <dbReference type="SAM" id="Phobius"/>
    </source>
</evidence>
<feature type="transmembrane region" description="Helical" evidence="8">
    <location>
        <begin position="12"/>
        <end position="32"/>
    </location>
</feature>
<gene>
    <name evidence="10" type="primary">yjjB</name>
    <name evidence="10" type="ORF">NCTC8284_01463</name>
</gene>
<feature type="domain" description="Threonine/Serine exporter ThrE" evidence="9">
    <location>
        <begin position="4"/>
        <end position="74"/>
    </location>
</feature>
<sequence>MHLSHRYLAHPKAFTVAAIIPMIPGVYAYRAMISMVQIHHYGYSHELLEQMISSFINTAFILGALVFGLALPGLIFIAENLWYKAKNTHHCVFFLSLFLCDFFIFWQD</sequence>
<feature type="transmembrane region" description="Helical" evidence="8">
    <location>
        <begin position="52"/>
        <end position="78"/>
    </location>
</feature>
<dbReference type="GO" id="GO:0005886">
    <property type="term" value="C:plasma membrane"/>
    <property type="evidence" value="ECO:0007669"/>
    <property type="project" value="UniProtKB-SubCell"/>
</dbReference>
<dbReference type="PANTHER" id="PTHR34390">
    <property type="entry name" value="UPF0442 PROTEIN YJJB-RELATED"/>
    <property type="match status" value="1"/>
</dbReference>
<evidence type="ECO:0000256" key="5">
    <source>
        <dbReference type="ARBA" id="ARBA00022989"/>
    </source>
</evidence>
<keyword evidence="2" id="KW-1003">Cell membrane</keyword>
<evidence type="ECO:0000256" key="6">
    <source>
        <dbReference type="ARBA" id="ARBA00023136"/>
    </source>
</evidence>
<organism evidence="10 11">
    <name type="scientific">Rodentibacter pneumotropicus</name>
    <dbReference type="NCBI Taxonomy" id="758"/>
    <lineage>
        <taxon>Bacteria</taxon>
        <taxon>Pseudomonadati</taxon>
        <taxon>Pseudomonadota</taxon>
        <taxon>Gammaproteobacteria</taxon>
        <taxon>Pasteurellales</taxon>
        <taxon>Pasteurellaceae</taxon>
        <taxon>Rodentibacter</taxon>
    </lineage>
</organism>
<dbReference type="Pfam" id="PF12821">
    <property type="entry name" value="ThrE_2"/>
    <property type="match status" value="1"/>
</dbReference>
<comment type="subcellular location">
    <subcellularLocation>
        <location evidence="1">Cell membrane</location>
        <topology evidence="1">Multi-pass membrane protein</topology>
    </subcellularLocation>
</comment>